<evidence type="ECO:0000313" key="2">
    <source>
        <dbReference type="Proteomes" id="UP000077342"/>
    </source>
</evidence>
<dbReference type="EMBL" id="LWCI01000120">
    <property type="protein sequence ID" value="KZS61073.1"/>
    <property type="molecule type" value="Genomic_DNA"/>
</dbReference>
<proteinExistence type="predicted"/>
<evidence type="ECO:0000313" key="1">
    <source>
        <dbReference type="EMBL" id="KZS61073.1"/>
    </source>
</evidence>
<organism evidence="1 2">
    <name type="scientific">Mycobacterium ostraviense</name>
    <dbReference type="NCBI Taxonomy" id="2738409"/>
    <lineage>
        <taxon>Bacteria</taxon>
        <taxon>Bacillati</taxon>
        <taxon>Actinomycetota</taxon>
        <taxon>Actinomycetes</taxon>
        <taxon>Mycobacteriales</taxon>
        <taxon>Mycobacteriaceae</taxon>
        <taxon>Mycobacterium</taxon>
    </lineage>
</organism>
<keyword evidence="2" id="KW-1185">Reference proteome</keyword>
<dbReference type="Proteomes" id="UP000077342">
    <property type="component" value="Unassembled WGS sequence"/>
</dbReference>
<gene>
    <name evidence="1" type="ORF">A4G28_24090</name>
</gene>
<reference evidence="2" key="1">
    <citation type="submission" date="2016-04" db="EMBL/GenBank/DDBJ databases">
        <authorList>
            <person name="Strapagiel D."/>
            <person name="Borowka P."/>
            <person name="Marciniak B."/>
            <person name="Bakula Z."/>
            <person name="Van Ingen J."/>
            <person name="Safianowska A."/>
            <person name="Dziadek J."/>
            <person name="Jagielski T."/>
        </authorList>
    </citation>
    <scope>NUCLEOTIDE SEQUENCE [LARGE SCALE GENOMIC DNA]</scope>
    <source>
        <strain evidence="2">1010001458</strain>
    </source>
</reference>
<comment type="caution">
    <text evidence="1">The sequence shown here is derived from an EMBL/GenBank/DDBJ whole genome shotgun (WGS) entry which is preliminary data.</text>
</comment>
<sequence length="109" mass="11283">MSTLPAAVQSLAAPPAVSSPATSPLDDFFNNNLVINIGQAAFDTVAWNMFALIASSILNGKHRSGVRRCGFRRGCGRRCRLGRAGPVEGGTHVTPLPAGVPAVVDGEPT</sequence>
<accession>A0A163Z116</accession>
<dbReference type="AlphaFoldDB" id="A0A163Z116"/>
<name>A0A163Z116_9MYCO</name>
<protein>
    <submittedName>
        <fullName evidence="1">Uncharacterized protein</fullName>
    </submittedName>
</protein>